<comment type="caution">
    <text evidence="1">The sequence shown here is derived from an EMBL/GenBank/DDBJ whole genome shotgun (WGS) entry which is preliminary data.</text>
</comment>
<dbReference type="EMBL" id="JAMFTQ010000002">
    <property type="protein sequence ID" value="MCP1387152.1"/>
    <property type="molecule type" value="Genomic_DNA"/>
</dbReference>
<proteinExistence type="predicted"/>
<accession>A0ABT1G351</accession>
<protein>
    <recommendedName>
        <fullName evidence="3">Lipoprotein</fullName>
    </recommendedName>
</protein>
<evidence type="ECO:0000313" key="1">
    <source>
        <dbReference type="EMBL" id="MCP1387152.1"/>
    </source>
</evidence>
<dbReference type="RefSeq" id="WP_253576170.1">
    <property type="nucleotide sequence ID" value="NZ_JAMFTQ010000002.1"/>
</dbReference>
<reference evidence="1" key="1">
    <citation type="submission" date="2022-05" db="EMBL/GenBank/DDBJ databases">
        <title>Corynebacterium sp. TA-R-1 sp. nov., isolated from human feces.</title>
        <authorList>
            <person name="Shamsuzzaman M."/>
            <person name="Dahal R.H."/>
        </authorList>
    </citation>
    <scope>NUCLEOTIDE SEQUENCE</scope>
    <source>
        <strain evidence="1">TA-R-1</strain>
    </source>
</reference>
<dbReference type="Proteomes" id="UP001204000">
    <property type="component" value="Unassembled WGS sequence"/>
</dbReference>
<keyword evidence="2" id="KW-1185">Reference proteome</keyword>
<evidence type="ECO:0000313" key="2">
    <source>
        <dbReference type="Proteomes" id="UP001204000"/>
    </source>
</evidence>
<sequence>MTSPTRGLAAGTLAAVLALAGCGALDNLPRLERTLDDASGSAEIVVSDLVPNATKIAIVCPYIGFRAADLFGREVFKGYEDTAEGSNWFVWESEKGALVKEELSRTKVEMCGGDNGVGGLLELAPNQTLVFEEDSTGAPNWRLTGVR</sequence>
<name>A0ABT1G351_9CORY</name>
<gene>
    <name evidence="1" type="ORF">M5J20_02955</name>
</gene>
<dbReference type="PROSITE" id="PS51257">
    <property type="entry name" value="PROKAR_LIPOPROTEIN"/>
    <property type="match status" value="1"/>
</dbReference>
<organism evidence="1 2">
    <name type="scientific">Corynebacterium stercoris</name>
    <dbReference type="NCBI Taxonomy" id="2943490"/>
    <lineage>
        <taxon>Bacteria</taxon>
        <taxon>Bacillati</taxon>
        <taxon>Actinomycetota</taxon>
        <taxon>Actinomycetes</taxon>
        <taxon>Mycobacteriales</taxon>
        <taxon>Corynebacteriaceae</taxon>
        <taxon>Corynebacterium</taxon>
    </lineage>
</organism>
<evidence type="ECO:0008006" key="3">
    <source>
        <dbReference type="Google" id="ProtNLM"/>
    </source>
</evidence>